<dbReference type="RefSeq" id="WP_377213573.1">
    <property type="nucleotide sequence ID" value="NZ_JBHTJV010000025.1"/>
</dbReference>
<comment type="caution">
    <text evidence="1">The sequence shown here is derived from an EMBL/GenBank/DDBJ whole genome shotgun (WGS) entry which is preliminary data.</text>
</comment>
<gene>
    <name evidence="1" type="ORF">ACFQ14_15050</name>
</gene>
<keyword evidence="2" id="KW-1185">Reference proteome</keyword>
<proteinExistence type="predicted"/>
<evidence type="ECO:0000313" key="2">
    <source>
        <dbReference type="Proteomes" id="UP001597101"/>
    </source>
</evidence>
<protein>
    <recommendedName>
        <fullName evidence="3">Periplasmic heavy metal sensor</fullName>
    </recommendedName>
</protein>
<accession>A0ABW3FID5</accession>
<evidence type="ECO:0000313" key="1">
    <source>
        <dbReference type="EMBL" id="MFD0917719.1"/>
    </source>
</evidence>
<evidence type="ECO:0008006" key="3">
    <source>
        <dbReference type="Google" id="ProtNLM"/>
    </source>
</evidence>
<sequence length="188" mass="19845">MMGKKPVLALCVGIIIGVGASYAPTLWNGAGMLNQPYADQQGRTISSLSADDVVQLRKGAGWGLAKPAEFNGFPGPAHVLELADKIDLEPGQRQAVQASFDAMQARAKDLGEKLIAAEMALDEGFKGGEMTGDVLRAALESAEAARAELRLVHLAAHLEVTPLLSEMQKKLYAELRGYGSGHSGHSGH</sequence>
<dbReference type="EMBL" id="JBHTJV010000025">
    <property type="protein sequence ID" value="MFD0917719.1"/>
    <property type="molecule type" value="Genomic_DNA"/>
</dbReference>
<name>A0ABW3FID5_9HYPH</name>
<organism evidence="1 2">
    <name type="scientific">Pseudahrensia aquimaris</name>
    <dbReference type="NCBI Taxonomy" id="744461"/>
    <lineage>
        <taxon>Bacteria</taxon>
        <taxon>Pseudomonadati</taxon>
        <taxon>Pseudomonadota</taxon>
        <taxon>Alphaproteobacteria</taxon>
        <taxon>Hyphomicrobiales</taxon>
        <taxon>Ahrensiaceae</taxon>
        <taxon>Pseudahrensia</taxon>
    </lineage>
</organism>
<dbReference type="Gene3D" id="1.20.120.1490">
    <property type="match status" value="1"/>
</dbReference>
<dbReference type="Proteomes" id="UP001597101">
    <property type="component" value="Unassembled WGS sequence"/>
</dbReference>
<reference evidence="2" key="1">
    <citation type="journal article" date="2019" name="Int. J. Syst. Evol. Microbiol.">
        <title>The Global Catalogue of Microorganisms (GCM) 10K type strain sequencing project: providing services to taxonomists for standard genome sequencing and annotation.</title>
        <authorList>
            <consortium name="The Broad Institute Genomics Platform"/>
            <consortium name="The Broad Institute Genome Sequencing Center for Infectious Disease"/>
            <person name="Wu L."/>
            <person name="Ma J."/>
        </authorList>
    </citation>
    <scope>NUCLEOTIDE SEQUENCE [LARGE SCALE GENOMIC DNA]</scope>
    <source>
        <strain evidence="2">CCUG 60023</strain>
    </source>
</reference>